<dbReference type="EMBL" id="CM023474">
    <property type="protein sequence ID" value="KAH7948670.1"/>
    <property type="molecule type" value="Genomic_DNA"/>
</dbReference>
<evidence type="ECO:0000313" key="1">
    <source>
        <dbReference type="EMBL" id="KAH7948670.1"/>
    </source>
</evidence>
<accession>A0ACB8CNS7</accession>
<proteinExistence type="predicted"/>
<comment type="caution">
    <text evidence="1">The sequence shown here is derived from an EMBL/GenBank/DDBJ whole genome shotgun (WGS) entry which is preliminary data.</text>
</comment>
<name>A0ACB8CNS7_DERSI</name>
<evidence type="ECO:0000313" key="2">
    <source>
        <dbReference type="Proteomes" id="UP000821865"/>
    </source>
</evidence>
<gene>
    <name evidence="1" type="ORF">HPB49_000626</name>
</gene>
<keyword evidence="2" id="KW-1185">Reference proteome</keyword>
<organism evidence="1 2">
    <name type="scientific">Dermacentor silvarum</name>
    <name type="common">Tick</name>
    <dbReference type="NCBI Taxonomy" id="543639"/>
    <lineage>
        <taxon>Eukaryota</taxon>
        <taxon>Metazoa</taxon>
        <taxon>Ecdysozoa</taxon>
        <taxon>Arthropoda</taxon>
        <taxon>Chelicerata</taxon>
        <taxon>Arachnida</taxon>
        <taxon>Acari</taxon>
        <taxon>Parasitiformes</taxon>
        <taxon>Ixodida</taxon>
        <taxon>Ixodoidea</taxon>
        <taxon>Ixodidae</taxon>
        <taxon>Rhipicephalinae</taxon>
        <taxon>Dermacentor</taxon>
    </lineage>
</organism>
<dbReference type="Proteomes" id="UP000821865">
    <property type="component" value="Chromosome 5"/>
</dbReference>
<protein>
    <submittedName>
        <fullName evidence="1">Uncharacterized protein</fullName>
    </submittedName>
</protein>
<reference evidence="1" key="1">
    <citation type="submission" date="2020-05" db="EMBL/GenBank/DDBJ databases">
        <title>Large-scale comparative analyses of tick genomes elucidate their genetic diversity and vector capacities.</title>
        <authorList>
            <person name="Jia N."/>
            <person name="Wang J."/>
            <person name="Shi W."/>
            <person name="Du L."/>
            <person name="Sun Y."/>
            <person name="Zhan W."/>
            <person name="Jiang J."/>
            <person name="Wang Q."/>
            <person name="Zhang B."/>
            <person name="Ji P."/>
            <person name="Sakyi L.B."/>
            <person name="Cui X."/>
            <person name="Yuan T."/>
            <person name="Jiang B."/>
            <person name="Yang W."/>
            <person name="Lam T.T.-Y."/>
            <person name="Chang Q."/>
            <person name="Ding S."/>
            <person name="Wang X."/>
            <person name="Zhu J."/>
            <person name="Ruan X."/>
            <person name="Zhao L."/>
            <person name="Wei J."/>
            <person name="Que T."/>
            <person name="Du C."/>
            <person name="Cheng J."/>
            <person name="Dai P."/>
            <person name="Han X."/>
            <person name="Huang E."/>
            <person name="Gao Y."/>
            <person name="Liu J."/>
            <person name="Shao H."/>
            <person name="Ye R."/>
            <person name="Li L."/>
            <person name="Wei W."/>
            <person name="Wang X."/>
            <person name="Wang C."/>
            <person name="Yang T."/>
            <person name="Huo Q."/>
            <person name="Li W."/>
            <person name="Guo W."/>
            <person name="Chen H."/>
            <person name="Zhou L."/>
            <person name="Ni X."/>
            <person name="Tian J."/>
            <person name="Zhou Y."/>
            <person name="Sheng Y."/>
            <person name="Liu T."/>
            <person name="Pan Y."/>
            <person name="Xia L."/>
            <person name="Li J."/>
            <person name="Zhao F."/>
            <person name="Cao W."/>
        </authorList>
    </citation>
    <scope>NUCLEOTIDE SEQUENCE</scope>
    <source>
        <strain evidence="1">Dsil-2018</strain>
    </source>
</reference>
<sequence length="726" mass="81825">MPQRMSRTKDLGAGHATRFTGITPASCLMSRRGLIVTAVFVMSSSAVVVSAAISPHSRQRSEPLPSMLNIGSLFDDPWETSWKTRHLPLDYKCDSSACRDVGEDLRKNVAWSLNPCADFYEYVCHNNHLHTNVYDHAVTQYLREVRDVIQNYEDPGFSRRTAISKKITRFFAACQSSRTDLSSWRSQLEDTWKYLELDGDLEAVENMLATFSRVLEIFPVIHVAVLEASHKACVLLSRPHGNGADRIFQVPHAFSTSFQHFAADLLGHKGKISDDITDLIGSAAKVESELQKYSGPRGEQYNHLNEYGDMPASEVGEGSAAFDWTSYLRKFLSGAFSVKADSCVIVKSPEYVRHLVNVFGKVSRNDVRSFLKLRAAMALIPFRKLADNPKKKDIEKLCTLATYNLYRYAFLKEFNETYLLAVAFGVHRNLVTMKGSYKHVITSAQPTSKAKIAIDEALSDTKVKYFMVMKDVDSYYSSIAITPTKEIARSYVKGMVSMTQPWLRVVVASGGKIQENHLNVRWDFDPDTSTLLVPISISHLKHKEDKEFFLESASLGGAMMRFFYMAFHERALFSSAGSTHDGHNNATAIACLEKQYASKAVNKTKINGHRVLRMVAADNAIVPVLHRVFKMSLHLRKIEFINYKKLQMSLANLPNVDADQLFFLMYGQTLCERHEDTARVLAQAPWPPARIRLNTAFSNYPEFANAFKCGNGTAMNPKKRCSVFHF</sequence>